<reference evidence="2" key="1">
    <citation type="submission" date="2020-02" db="EMBL/GenBank/DDBJ databases">
        <authorList>
            <person name="Meier V. D."/>
        </authorList>
    </citation>
    <scope>NUCLEOTIDE SEQUENCE</scope>
    <source>
        <strain evidence="2">AVDCRST_MAG32</strain>
    </source>
</reference>
<evidence type="ECO:0000313" key="2">
    <source>
        <dbReference type="EMBL" id="CAA9386401.1"/>
    </source>
</evidence>
<feature type="non-terminal residue" evidence="2">
    <location>
        <position position="1"/>
    </location>
</feature>
<evidence type="ECO:0000256" key="1">
    <source>
        <dbReference type="SAM" id="MobiDB-lite"/>
    </source>
</evidence>
<feature type="non-terminal residue" evidence="2">
    <location>
        <position position="240"/>
    </location>
</feature>
<feature type="compositionally biased region" description="Pro residues" evidence="1">
    <location>
        <begin position="25"/>
        <end position="42"/>
    </location>
</feature>
<sequence>WTTLAESACSTRRPWCSRRSRPDRPPWPVSSPAPGWPAPPPTGSRWRWSTTASSRATCRVGSSSAPAWPSSPQRPARTGCSPPRGPSWPACATSPASRPSCGADRGRTACASLRPSVPRGCATRSPSAPSSPCGPAPRPRCCSPGRIPSACTAGCRTRRTPPPRCPGSDVAAGRSPSVSANRAWRRSRPRCVRPAARSSPRSPSPVRSSACRASLAGCTPRRSWPPPSASRSPCVAPPPT</sequence>
<proteinExistence type="predicted"/>
<dbReference type="AlphaFoldDB" id="A0A6J4NJ28"/>
<accession>A0A6J4NJ28</accession>
<feature type="compositionally biased region" description="Low complexity" evidence="1">
    <location>
        <begin position="43"/>
        <end position="76"/>
    </location>
</feature>
<gene>
    <name evidence="2" type="ORF">AVDCRST_MAG32-2005</name>
</gene>
<name>A0A6J4NJ28_9ACTN</name>
<organism evidence="2">
    <name type="scientific">uncultured Nocardioides sp</name>
    <dbReference type="NCBI Taxonomy" id="198441"/>
    <lineage>
        <taxon>Bacteria</taxon>
        <taxon>Bacillati</taxon>
        <taxon>Actinomycetota</taxon>
        <taxon>Actinomycetes</taxon>
        <taxon>Propionibacteriales</taxon>
        <taxon>Nocardioidaceae</taxon>
        <taxon>Nocardioides</taxon>
        <taxon>environmental samples</taxon>
    </lineage>
</organism>
<feature type="compositionally biased region" description="Low complexity" evidence="1">
    <location>
        <begin position="192"/>
        <end position="214"/>
    </location>
</feature>
<protein>
    <submittedName>
        <fullName evidence="2">Transcriptional regulator, IclR family</fullName>
    </submittedName>
</protein>
<feature type="region of interest" description="Disordered" evidence="1">
    <location>
        <begin position="1"/>
        <end position="240"/>
    </location>
</feature>
<dbReference type="EMBL" id="CADCUM010000084">
    <property type="protein sequence ID" value="CAA9386401.1"/>
    <property type="molecule type" value="Genomic_DNA"/>
</dbReference>
<feature type="compositionally biased region" description="Low complexity" evidence="1">
    <location>
        <begin position="139"/>
        <end position="155"/>
    </location>
</feature>